<dbReference type="GeneID" id="25144275"/>
<evidence type="ECO:0000256" key="1">
    <source>
        <dbReference type="SAM" id="Phobius"/>
    </source>
</evidence>
<dbReference type="HOGENOM" id="CLU_2802081_0_0_2"/>
<dbReference type="RefSeq" id="WP_049951879.1">
    <property type="nucleotide sequence ID" value="NZ_CP007055.1"/>
</dbReference>
<reference evidence="2 3" key="1">
    <citation type="submission" date="2014-01" db="EMBL/GenBank/DDBJ databases">
        <authorList>
            <consortium name="DOE Joint Genome Institute"/>
            <person name="Anderson I."/>
            <person name="Huntemann M."/>
            <person name="Han J."/>
            <person name="Chen A."/>
            <person name="Kyrpides N."/>
            <person name="Mavromatis K."/>
            <person name="Markowitz V."/>
            <person name="Palaniappan K."/>
            <person name="Ivanova N."/>
            <person name="Schaumberg A."/>
            <person name="Pati A."/>
            <person name="Liolios K."/>
            <person name="Nordberg H.P."/>
            <person name="Cantor M.N."/>
            <person name="Hua S.X."/>
            <person name="Woyke T."/>
        </authorList>
    </citation>
    <scope>NUCLEOTIDE SEQUENCE [LARGE SCALE GENOMIC DNA]</scope>
    <source>
        <strain evidence="2 3">XH-48</strain>
    </source>
</reference>
<evidence type="ECO:0000313" key="2">
    <source>
        <dbReference type="EMBL" id="AHG00781.1"/>
    </source>
</evidence>
<keyword evidence="3" id="KW-1185">Reference proteome</keyword>
<feature type="transmembrane region" description="Helical" evidence="1">
    <location>
        <begin position="36"/>
        <end position="57"/>
    </location>
</feature>
<accession>W0JQ05</accession>
<gene>
    <name evidence="2" type="ORF">HALLA_07210</name>
</gene>
<sequence length="67" mass="7095">MPDSVFVRFVITAAVASVFVFTLTTLLLPPDPISQLLAGGLLVVVVLPISFLLSYGGGYESLAKRVD</sequence>
<dbReference type="Proteomes" id="UP000019024">
    <property type="component" value="Chromosome"/>
</dbReference>
<organism evidence="2 3">
    <name type="scientific">Halostagnicola larsenii XH-48</name>
    <dbReference type="NCBI Taxonomy" id="797299"/>
    <lineage>
        <taxon>Archaea</taxon>
        <taxon>Methanobacteriati</taxon>
        <taxon>Methanobacteriota</taxon>
        <taxon>Stenosarchaea group</taxon>
        <taxon>Halobacteria</taxon>
        <taxon>Halobacteriales</taxon>
        <taxon>Natrialbaceae</taxon>
        <taxon>Halostagnicola</taxon>
    </lineage>
</organism>
<dbReference type="InterPro" id="IPR055956">
    <property type="entry name" value="DUF7534"/>
</dbReference>
<proteinExistence type="predicted"/>
<keyword evidence="1" id="KW-0812">Transmembrane</keyword>
<keyword evidence="1" id="KW-1133">Transmembrane helix</keyword>
<name>W0JQ05_9EURY</name>
<dbReference type="KEGG" id="hlr:HALLA_07210"/>
<dbReference type="Pfam" id="PF24378">
    <property type="entry name" value="DUF7534"/>
    <property type="match status" value="1"/>
</dbReference>
<protein>
    <submittedName>
        <fullName evidence="2">Uncharacterized protein</fullName>
    </submittedName>
</protein>
<evidence type="ECO:0000313" key="3">
    <source>
        <dbReference type="Proteomes" id="UP000019024"/>
    </source>
</evidence>
<dbReference type="EMBL" id="CP007055">
    <property type="protein sequence ID" value="AHG00781.1"/>
    <property type="molecule type" value="Genomic_DNA"/>
</dbReference>
<dbReference type="AlphaFoldDB" id="W0JQ05"/>
<feature type="transmembrane region" description="Helical" evidence="1">
    <location>
        <begin position="6"/>
        <end position="29"/>
    </location>
</feature>
<keyword evidence="1" id="KW-0472">Membrane</keyword>